<protein>
    <submittedName>
        <fullName evidence="3">DUF4845 domain-containing protein</fullName>
    </submittedName>
    <submittedName>
        <fullName evidence="2">Transmembrane protein</fullName>
    </submittedName>
</protein>
<keyword evidence="1" id="KW-0472">Membrane</keyword>
<accession>A0A0W0WBL7</accession>
<dbReference type="OrthoDB" id="5734946at2"/>
<name>A0A0W0WBL7_9GAMM</name>
<dbReference type="RefSeq" id="WP_058501188.1">
    <property type="nucleotide sequence ID" value="NZ_CAAAJA010000017.1"/>
</dbReference>
<dbReference type="EMBL" id="CP038254">
    <property type="protein sequence ID" value="QBR83678.1"/>
    <property type="molecule type" value="Genomic_DNA"/>
</dbReference>
<keyword evidence="4" id="KW-1185">Reference proteome</keyword>
<proteinExistence type="predicted"/>
<evidence type="ECO:0000313" key="3">
    <source>
        <dbReference type="EMBL" id="QBR83678.1"/>
    </source>
</evidence>
<keyword evidence="1 2" id="KW-0812">Transmembrane</keyword>
<evidence type="ECO:0000313" key="5">
    <source>
        <dbReference type="Proteomes" id="UP000295517"/>
    </source>
</evidence>
<dbReference type="EMBL" id="LNYH01000038">
    <property type="protein sequence ID" value="KTD29754.1"/>
    <property type="molecule type" value="Genomic_DNA"/>
</dbReference>
<feature type="transmembrane region" description="Helical" evidence="1">
    <location>
        <begin position="12"/>
        <end position="34"/>
    </location>
</feature>
<gene>
    <name evidence="3" type="ORF">E3983_04480</name>
    <name evidence="2" type="ORF">Lisr_0814</name>
</gene>
<reference evidence="3 5" key="2">
    <citation type="submission" date="2019-03" db="EMBL/GenBank/DDBJ databases">
        <title>Diverse conjugative elements silence natural transformation in Legionella species.</title>
        <authorList>
            <person name="Durieux I."/>
            <person name="Ginevra C."/>
            <person name="Attaiech L."/>
            <person name="Picq K."/>
            <person name="Juan P.A."/>
            <person name="Jarraud S."/>
            <person name="Charpentier X."/>
        </authorList>
    </citation>
    <scope>NUCLEOTIDE SEQUENCE [LARGE SCALE GENOMIC DNA]</scope>
    <source>
        <strain evidence="3 5">HL-0427-4011</strain>
    </source>
</reference>
<dbReference type="Proteomes" id="UP000295517">
    <property type="component" value="Chromosome"/>
</dbReference>
<dbReference type="STRING" id="454.Lisr_0814"/>
<evidence type="ECO:0000256" key="1">
    <source>
        <dbReference type="SAM" id="Phobius"/>
    </source>
</evidence>
<evidence type="ECO:0000313" key="2">
    <source>
        <dbReference type="EMBL" id="KTD29754.1"/>
    </source>
</evidence>
<reference evidence="2 4" key="1">
    <citation type="submission" date="2015-11" db="EMBL/GenBank/DDBJ databases">
        <title>Genomic analysis of 38 Legionella species identifies large and diverse effector repertoires.</title>
        <authorList>
            <person name="Burstein D."/>
            <person name="Amaro F."/>
            <person name="Zusman T."/>
            <person name="Lifshitz Z."/>
            <person name="Cohen O."/>
            <person name="Gilbert J.A."/>
            <person name="Pupko T."/>
            <person name="Shuman H.A."/>
            <person name="Segal G."/>
        </authorList>
    </citation>
    <scope>NUCLEOTIDE SEQUENCE [LARGE SCALE GENOMIC DNA]</scope>
    <source>
        <strain evidence="2 4">Bercovier 4</strain>
    </source>
</reference>
<dbReference type="Proteomes" id="UP000054761">
    <property type="component" value="Unassembled WGS sequence"/>
</dbReference>
<dbReference type="InterPro" id="IPR032314">
    <property type="entry name" value="DUF4845"/>
</dbReference>
<keyword evidence="1" id="KW-1133">Transmembrane helix</keyword>
<dbReference type="AlphaFoldDB" id="A0A0W0WBL7"/>
<evidence type="ECO:0000313" key="4">
    <source>
        <dbReference type="Proteomes" id="UP000054761"/>
    </source>
</evidence>
<dbReference type="Pfam" id="PF16137">
    <property type="entry name" value="DUF4845"/>
    <property type="match status" value="1"/>
</dbReference>
<dbReference type="PATRIC" id="fig|454.4.peg.877"/>
<sequence length="130" mass="14723">MRKQHGMTLIGMLIIAAAVIILGIVLMRIVPVYIQHHSVISSVRSMNQLPPSEFGLSTEMNVHVLKKRLNHQFYVNGVDEVVKDGVQIKPEGMHTYVVTVNYQVTRPLVSNISLLFNFEDKIEVRIGKED</sequence>
<organism evidence="2 4">
    <name type="scientific">Legionella israelensis</name>
    <dbReference type="NCBI Taxonomy" id="454"/>
    <lineage>
        <taxon>Bacteria</taxon>
        <taxon>Pseudomonadati</taxon>
        <taxon>Pseudomonadota</taxon>
        <taxon>Gammaproteobacteria</taxon>
        <taxon>Legionellales</taxon>
        <taxon>Legionellaceae</taxon>
        <taxon>Legionella</taxon>
    </lineage>
</organism>